<protein>
    <recommendedName>
        <fullName evidence="1">IMS import disulfide relay-system CHCH-CHCH-like Cx9C domain-containing protein</fullName>
    </recommendedName>
</protein>
<evidence type="ECO:0000313" key="3">
    <source>
        <dbReference type="Proteomes" id="UP000812966"/>
    </source>
</evidence>
<dbReference type="GO" id="GO:0045333">
    <property type="term" value="P:cellular respiration"/>
    <property type="evidence" value="ECO:0007669"/>
    <property type="project" value="TreeGrafter"/>
</dbReference>
<feature type="domain" description="IMS import disulfide relay-system CHCH-CHCH-like Cx9C" evidence="1">
    <location>
        <begin position="8"/>
        <end position="48"/>
    </location>
</feature>
<dbReference type="Proteomes" id="UP000812966">
    <property type="component" value="Unassembled WGS sequence"/>
</dbReference>
<dbReference type="EMBL" id="JABELV010000012">
    <property type="protein sequence ID" value="KAG7571027.1"/>
    <property type="molecule type" value="Genomic_DNA"/>
</dbReference>
<reference evidence="2" key="1">
    <citation type="submission" date="2020-04" db="EMBL/GenBank/DDBJ databases">
        <title>Analysis of mating type loci in Filobasidium floriforme.</title>
        <authorList>
            <person name="Nowrousian M."/>
        </authorList>
    </citation>
    <scope>NUCLEOTIDE SEQUENCE</scope>
    <source>
        <strain evidence="2">CBS 6242</strain>
    </source>
</reference>
<sequence length="111" mass="12150">MDIAYNLVASKCAQQMQAYQECVMKNQDGNWADICRDQSQAVTQCANETIPNLSSLKTTCQSQIETYTRCVDSASRTGLSDKEMEESCRDSMKDLWKCCEGVLGGVAGGSS</sequence>
<dbReference type="PANTHER" id="PTHR47106">
    <property type="entry name" value="COILED-COIL-HELIX-COILED-COIL-HELIX DOMAIN-CONTAINING PROTEIN 5"/>
    <property type="match status" value="1"/>
</dbReference>
<dbReference type="GO" id="GO:0005758">
    <property type="term" value="C:mitochondrial intermembrane space"/>
    <property type="evidence" value="ECO:0007669"/>
    <property type="project" value="TreeGrafter"/>
</dbReference>
<comment type="caution">
    <text evidence="2">The sequence shown here is derived from an EMBL/GenBank/DDBJ whole genome shotgun (WGS) entry which is preliminary data.</text>
</comment>
<dbReference type="PROSITE" id="PS51808">
    <property type="entry name" value="CHCH"/>
    <property type="match status" value="1"/>
</dbReference>
<accession>A0A8K0JQC7</accession>
<evidence type="ECO:0000259" key="1">
    <source>
        <dbReference type="Pfam" id="PF16860"/>
    </source>
</evidence>
<organism evidence="2 3">
    <name type="scientific">Filobasidium floriforme</name>
    <dbReference type="NCBI Taxonomy" id="5210"/>
    <lineage>
        <taxon>Eukaryota</taxon>
        <taxon>Fungi</taxon>
        <taxon>Dikarya</taxon>
        <taxon>Basidiomycota</taxon>
        <taxon>Agaricomycotina</taxon>
        <taxon>Tremellomycetes</taxon>
        <taxon>Filobasidiales</taxon>
        <taxon>Filobasidiaceae</taxon>
        <taxon>Filobasidium</taxon>
    </lineage>
</organism>
<proteinExistence type="predicted"/>
<evidence type="ECO:0000313" key="2">
    <source>
        <dbReference type="EMBL" id="KAG7571027.1"/>
    </source>
</evidence>
<keyword evidence="3" id="KW-1185">Reference proteome</keyword>
<dbReference type="Gene3D" id="1.10.287.2900">
    <property type="match status" value="2"/>
</dbReference>
<dbReference type="InterPro" id="IPR052848">
    <property type="entry name" value="CHCH_domain-containing_protein"/>
</dbReference>
<gene>
    <name evidence="2" type="ORF">FFLO_00991</name>
</gene>
<dbReference type="InterPro" id="IPR031731">
    <property type="entry name" value="CX9C"/>
</dbReference>
<name>A0A8K0JQC7_9TREE</name>
<dbReference type="AlphaFoldDB" id="A0A8K0JQC7"/>
<dbReference type="PANTHER" id="PTHR47106:SF1">
    <property type="entry name" value="COILED-COIL-HELIX-COILED-COIL-HELIX DOMAIN-CONTAINING PROTEIN 5"/>
    <property type="match status" value="1"/>
</dbReference>
<dbReference type="Pfam" id="PF16860">
    <property type="entry name" value="CX9C"/>
    <property type="match status" value="1"/>
</dbReference>